<evidence type="ECO:0000313" key="2">
    <source>
        <dbReference type="EMBL" id="CAB5208915.1"/>
    </source>
</evidence>
<dbReference type="EMBL" id="LR796187">
    <property type="protein sequence ID" value="CAB4125994.1"/>
    <property type="molecule type" value="Genomic_DNA"/>
</dbReference>
<proteinExistence type="predicted"/>
<accession>A0A6J5KUD7</accession>
<reference evidence="1" key="1">
    <citation type="submission" date="2020-04" db="EMBL/GenBank/DDBJ databases">
        <authorList>
            <person name="Chiriac C."/>
            <person name="Salcher M."/>
            <person name="Ghai R."/>
            <person name="Kavagutti S V."/>
        </authorList>
    </citation>
    <scope>NUCLEOTIDE SEQUENCE</scope>
</reference>
<protein>
    <submittedName>
        <fullName evidence="1">Uncharacterized protein</fullName>
    </submittedName>
</protein>
<gene>
    <name evidence="2" type="ORF">UFOVP181_244</name>
    <name evidence="1" type="ORF">UFOVP57_395</name>
</gene>
<sequence length="176" mass="19169">MTIQPINLGNYANDGTGDDLRTAFEKVNANFNTLSSTVNIINGTNLGSGTSIFAQKNLANLEFKTLTSTDNSVTITHTDDTVNLKSTANVIEDTSPQLGGNLDLQNFYIYHGDVQTSVYGINVPLLNSIVELLLTSNQFTLDFKTFLGPVETDMNMGEFVGTYNFSNNNVDFGTFV</sequence>
<dbReference type="EMBL" id="LR798231">
    <property type="protein sequence ID" value="CAB5208915.1"/>
    <property type="molecule type" value="Genomic_DNA"/>
</dbReference>
<organism evidence="1">
    <name type="scientific">uncultured Caudovirales phage</name>
    <dbReference type="NCBI Taxonomy" id="2100421"/>
    <lineage>
        <taxon>Viruses</taxon>
        <taxon>Duplodnaviria</taxon>
        <taxon>Heunggongvirae</taxon>
        <taxon>Uroviricota</taxon>
        <taxon>Caudoviricetes</taxon>
        <taxon>Peduoviridae</taxon>
        <taxon>Maltschvirus</taxon>
        <taxon>Maltschvirus maltsch</taxon>
    </lineage>
</organism>
<name>A0A6J5KUD7_9CAUD</name>
<evidence type="ECO:0000313" key="1">
    <source>
        <dbReference type="EMBL" id="CAB4125994.1"/>
    </source>
</evidence>